<sequence length="176" mass="19084">MHLSRSLTLAAVSLLLLAAAPREQGSSKQLAGTWTLVLCDNVYPDGRRVQLYGPEPQGLLMFDAQGRYSLHILRAGRARFASNDKSQGTPEEYKATVQGSNSHFGRYTVDGATGTLTFHIDHASFPNWEGTGQQRAFTLTGDELAYTVPVPTSGGATAVGEVKWRRVRQAPSPAPR</sequence>
<evidence type="ECO:0000313" key="4">
    <source>
        <dbReference type="Proteomes" id="UP000272888"/>
    </source>
</evidence>
<dbReference type="RefSeq" id="WP_120641859.1">
    <property type="nucleotide sequence ID" value="NZ_RAWB01000015.1"/>
</dbReference>
<organism evidence="3 4">
    <name type="scientific">Corallococcus llansteffanensis</name>
    <dbReference type="NCBI Taxonomy" id="2316731"/>
    <lineage>
        <taxon>Bacteria</taxon>
        <taxon>Pseudomonadati</taxon>
        <taxon>Myxococcota</taxon>
        <taxon>Myxococcia</taxon>
        <taxon>Myxococcales</taxon>
        <taxon>Cystobacterineae</taxon>
        <taxon>Myxococcaceae</taxon>
        <taxon>Corallococcus</taxon>
    </lineage>
</organism>
<feature type="domain" description="Lipocalin-like" evidence="2">
    <location>
        <begin position="32"/>
        <end position="166"/>
    </location>
</feature>
<dbReference type="Pfam" id="PF13924">
    <property type="entry name" value="Lipocalin_5"/>
    <property type="match status" value="1"/>
</dbReference>
<dbReference type="EMBL" id="RAWB01000015">
    <property type="protein sequence ID" value="RKH67609.1"/>
    <property type="molecule type" value="Genomic_DNA"/>
</dbReference>
<feature type="signal peptide" evidence="1">
    <location>
        <begin position="1"/>
        <end position="18"/>
    </location>
</feature>
<gene>
    <name evidence="3" type="ORF">D7V93_02745</name>
</gene>
<dbReference type="Proteomes" id="UP000272888">
    <property type="component" value="Unassembled WGS sequence"/>
</dbReference>
<feature type="chain" id="PRO_5017433916" description="Lipocalin-like domain-containing protein" evidence="1">
    <location>
        <begin position="19"/>
        <end position="176"/>
    </location>
</feature>
<evidence type="ECO:0000256" key="1">
    <source>
        <dbReference type="SAM" id="SignalP"/>
    </source>
</evidence>
<comment type="caution">
    <text evidence="3">The sequence shown here is derived from an EMBL/GenBank/DDBJ whole genome shotgun (WGS) entry which is preliminary data.</text>
</comment>
<dbReference type="AlphaFoldDB" id="A0A3A8QFW4"/>
<name>A0A3A8QFW4_9BACT</name>
<evidence type="ECO:0000313" key="3">
    <source>
        <dbReference type="EMBL" id="RKH67609.1"/>
    </source>
</evidence>
<dbReference type="InterPro" id="IPR024311">
    <property type="entry name" value="Lipocalin-like"/>
</dbReference>
<keyword evidence="1" id="KW-0732">Signal</keyword>
<proteinExistence type="predicted"/>
<reference evidence="4" key="1">
    <citation type="submission" date="2018-09" db="EMBL/GenBank/DDBJ databases">
        <authorList>
            <person name="Livingstone P.G."/>
            <person name="Whitworth D.E."/>
        </authorList>
    </citation>
    <scope>NUCLEOTIDE SEQUENCE [LARGE SCALE GENOMIC DNA]</scope>
    <source>
        <strain evidence="4">CA051B</strain>
    </source>
</reference>
<protein>
    <recommendedName>
        <fullName evidence="2">Lipocalin-like domain-containing protein</fullName>
    </recommendedName>
</protein>
<keyword evidence="4" id="KW-1185">Reference proteome</keyword>
<evidence type="ECO:0000259" key="2">
    <source>
        <dbReference type="Pfam" id="PF13924"/>
    </source>
</evidence>
<accession>A0A3A8QFW4</accession>